<dbReference type="EMBL" id="JAPDFW010000092">
    <property type="protein sequence ID" value="KAJ5070963.1"/>
    <property type="molecule type" value="Genomic_DNA"/>
</dbReference>
<dbReference type="OrthoDB" id="1562946at2759"/>
<evidence type="ECO:0000313" key="5">
    <source>
        <dbReference type="EMBL" id="KAJ5070963.1"/>
    </source>
</evidence>
<evidence type="ECO:0000256" key="2">
    <source>
        <dbReference type="SAM" id="MobiDB-lite"/>
    </source>
</evidence>
<feature type="region of interest" description="Disordered" evidence="2">
    <location>
        <begin position="737"/>
        <end position="787"/>
    </location>
</feature>
<dbReference type="Gene3D" id="2.30.29.30">
    <property type="entry name" value="Pleckstrin-homology domain (PH domain)/Phosphotyrosine-binding domain (PTB)"/>
    <property type="match status" value="1"/>
</dbReference>
<evidence type="ECO:0000313" key="6">
    <source>
        <dbReference type="Proteomes" id="UP001149090"/>
    </source>
</evidence>
<sequence length="923" mass="107149">MSQKSNLNEIEKTKQIPLISPIKYSSEPNNEQSESSEYESTQSTQHFRNVLQETEKEFQQKKSELENILKESSFYKDNPDKSNKDMISLLDFSQTTNEIIYEYQEFQKNLITLFHLFDNLYFAGQPQLAKFSQQLLRVDSKHSRKEKKINNILLKTLLKQFQPDQLQTHTISKITDLIMNINLENSKINLVFKDFMDILSNEKIKLTMNDPLFININGIFDHIFLSVLFKKELASQLITKLSSIGIIDIKLDEKRKFEILQNSILKKFDKFILGIINFPKAIQAIQTILITFQIEDTEKLAMEIFTLAKKKALGKILVNLIKRVLSPQLLQEIKKQKEILMSQKDIHIEIDIRKEELRQDEIDHLVYQKSVSILQEHLKEKDICFIIAAITGKIDIDASNAFSFMFFNLLEPLSLLIPFIKATISVKVAMYSSDSALFRSNEIAESLISKYLKIYAEDHLKKIIEPFINDVCQAKKTFEINPNSLSENEDLSENIENVKIFFQDLLNRIMESIPTFPNRLKIIFAHLRQEILHKSDYLSLMGSFFFLRHVCPALISPAFIHDGSYQLTPSERSGLKYLSIAIQTLSSGLTFSARQSHLQPLNYAIINRFEDRKVFLESICVIPKGYEEKEIVPDYKLLNPLFPFNLLRKRGKYTLEQFAIRMKFIFHSYLKGGEAFLPEFEIFGILKSIKRWKFFLKENSYLAHNFHKIAILCSDIYHAETKSKILDEEKIDQSSQLQTSKSIDSSKSNNDLKKANSNIDEKVKKTKSSAKTKNEKNTAEKRNRSKSFAHRFKRNKSFSGKTLPVLDEKLLNLWTKNSKVSPAKEAILMHKSTQGIDWKKRYVCMKLNIIAVFNERFDPNPIQIVLVDSGTLISLASHEEYKKKNAFLISRKGDNSNDAIFACDLSKETTQWINDLKLIRKNF</sequence>
<proteinExistence type="predicted"/>
<evidence type="ECO:0000259" key="3">
    <source>
        <dbReference type="PROSITE" id="PS50003"/>
    </source>
</evidence>
<feature type="compositionally biased region" description="Basic and acidic residues" evidence="2">
    <location>
        <begin position="750"/>
        <end position="763"/>
    </location>
</feature>
<dbReference type="Gene3D" id="1.10.506.10">
    <property type="entry name" value="GTPase Activation - p120gap, domain 1"/>
    <property type="match status" value="1"/>
</dbReference>
<accession>A0A9Q0R913</accession>
<keyword evidence="1" id="KW-0343">GTPase activation</keyword>
<feature type="region of interest" description="Disordered" evidence="2">
    <location>
        <begin position="1"/>
        <end position="46"/>
    </location>
</feature>
<dbReference type="SUPFAM" id="SSF50729">
    <property type="entry name" value="PH domain-like"/>
    <property type="match status" value="1"/>
</dbReference>
<protein>
    <submittedName>
        <fullName evidence="5">Ras gtpase-activating protein</fullName>
    </submittedName>
</protein>
<evidence type="ECO:0000256" key="1">
    <source>
        <dbReference type="ARBA" id="ARBA00022468"/>
    </source>
</evidence>
<dbReference type="InterPro" id="IPR011993">
    <property type="entry name" value="PH-like_dom_sf"/>
</dbReference>
<dbReference type="Proteomes" id="UP001149090">
    <property type="component" value="Unassembled WGS sequence"/>
</dbReference>
<feature type="domain" description="Ras-GAP" evidence="4">
    <location>
        <begin position="398"/>
        <end position="587"/>
    </location>
</feature>
<gene>
    <name evidence="5" type="ORF">M0811_01944</name>
</gene>
<name>A0A9Q0R913_ANAIG</name>
<dbReference type="Pfam" id="PF00616">
    <property type="entry name" value="RasGAP"/>
    <property type="match status" value="2"/>
</dbReference>
<organism evidence="5 6">
    <name type="scientific">Anaeramoeba ignava</name>
    <name type="common">Anaerobic marine amoeba</name>
    <dbReference type="NCBI Taxonomy" id="1746090"/>
    <lineage>
        <taxon>Eukaryota</taxon>
        <taxon>Metamonada</taxon>
        <taxon>Anaeramoebidae</taxon>
        <taxon>Anaeramoeba</taxon>
    </lineage>
</organism>
<dbReference type="PROSITE" id="PS50018">
    <property type="entry name" value="RAS_GTPASE_ACTIV_2"/>
    <property type="match status" value="1"/>
</dbReference>
<dbReference type="SUPFAM" id="SSF48350">
    <property type="entry name" value="GTPase activation domain, GAP"/>
    <property type="match status" value="1"/>
</dbReference>
<dbReference type="AlphaFoldDB" id="A0A9Q0R913"/>
<dbReference type="InterPro" id="IPR001849">
    <property type="entry name" value="PH_domain"/>
</dbReference>
<dbReference type="InterPro" id="IPR008936">
    <property type="entry name" value="Rho_GTPase_activation_prot"/>
</dbReference>
<feature type="compositionally biased region" description="Low complexity" evidence="2">
    <location>
        <begin position="740"/>
        <end position="749"/>
    </location>
</feature>
<dbReference type="SMART" id="SM00323">
    <property type="entry name" value="RasGAP"/>
    <property type="match status" value="1"/>
</dbReference>
<feature type="domain" description="PH" evidence="3">
    <location>
        <begin position="821"/>
        <end position="921"/>
    </location>
</feature>
<evidence type="ECO:0000259" key="4">
    <source>
        <dbReference type="PROSITE" id="PS50018"/>
    </source>
</evidence>
<feature type="compositionally biased region" description="Basic and acidic residues" evidence="2">
    <location>
        <begin position="772"/>
        <end position="782"/>
    </location>
</feature>
<dbReference type="InterPro" id="IPR001936">
    <property type="entry name" value="RasGAP_dom"/>
</dbReference>
<dbReference type="PANTHER" id="PTHR10194">
    <property type="entry name" value="RAS GTPASE-ACTIVATING PROTEINS"/>
    <property type="match status" value="1"/>
</dbReference>
<dbReference type="PROSITE" id="PS50003">
    <property type="entry name" value="PH_DOMAIN"/>
    <property type="match status" value="1"/>
</dbReference>
<reference evidence="5" key="1">
    <citation type="submission" date="2022-10" db="EMBL/GenBank/DDBJ databases">
        <title>Novel sulphate-reducing endosymbionts in the free-living metamonad Anaeramoeba.</title>
        <authorList>
            <person name="Jerlstrom-Hultqvist J."/>
            <person name="Cepicka I."/>
            <person name="Gallot-Lavallee L."/>
            <person name="Salas-Leiva D."/>
            <person name="Curtis B.A."/>
            <person name="Zahonova K."/>
            <person name="Pipaliya S."/>
            <person name="Dacks J."/>
            <person name="Roger A.J."/>
        </authorList>
    </citation>
    <scope>NUCLEOTIDE SEQUENCE</scope>
    <source>
        <strain evidence="5">BMAN</strain>
    </source>
</reference>
<dbReference type="InterPro" id="IPR039360">
    <property type="entry name" value="Ras_GTPase"/>
</dbReference>
<comment type="caution">
    <text evidence="5">The sequence shown here is derived from an EMBL/GenBank/DDBJ whole genome shotgun (WGS) entry which is preliminary data.</text>
</comment>
<feature type="compositionally biased region" description="Low complexity" evidence="2">
    <location>
        <begin position="24"/>
        <end position="44"/>
    </location>
</feature>
<dbReference type="GO" id="GO:0005096">
    <property type="term" value="F:GTPase activator activity"/>
    <property type="evidence" value="ECO:0007669"/>
    <property type="project" value="UniProtKB-KW"/>
</dbReference>
<keyword evidence="6" id="KW-1185">Reference proteome</keyword>